<dbReference type="InterPro" id="IPR035093">
    <property type="entry name" value="RelE/ParE_toxin_dom_sf"/>
</dbReference>
<dbReference type="AlphaFoldDB" id="A0AA37SAX1"/>
<dbReference type="PANTHER" id="PTHR33755">
    <property type="entry name" value="TOXIN PARE1-RELATED"/>
    <property type="match status" value="1"/>
</dbReference>
<dbReference type="RefSeq" id="WP_284382628.1">
    <property type="nucleotide sequence ID" value="NZ_BSNM01000016.1"/>
</dbReference>
<sequence>MIFWEEEALNDREKIFEYLYRFNPLAAEQTDSLIEQRTLMLLEQPEMGVVRKGIKGRLLIIPEISMTVSYWIDEQHIRVMRVLHHKQKFPLR</sequence>
<proteinExistence type="inferred from homology"/>
<dbReference type="InterPro" id="IPR051803">
    <property type="entry name" value="TA_system_RelE-like_toxin"/>
</dbReference>
<evidence type="ECO:0000256" key="2">
    <source>
        <dbReference type="ARBA" id="ARBA00022649"/>
    </source>
</evidence>
<dbReference type="PANTHER" id="PTHR33755:SF5">
    <property type="entry name" value="TYPE II TOXIN-ANTITOXIN SYSTEM RELE_PARE FAMILY TOXIN"/>
    <property type="match status" value="1"/>
</dbReference>
<keyword evidence="2" id="KW-1277">Toxin-antitoxin system</keyword>
<dbReference type="NCBIfam" id="TIGR02385">
    <property type="entry name" value="RelE_StbE"/>
    <property type="match status" value="1"/>
</dbReference>
<reference evidence="3" key="1">
    <citation type="journal article" date="2014" name="Int. J. Syst. Evol. Microbiol.">
        <title>Complete genome sequence of Corynebacterium casei LMG S-19264T (=DSM 44701T), isolated from a smear-ripened cheese.</title>
        <authorList>
            <consortium name="US DOE Joint Genome Institute (JGI-PGF)"/>
            <person name="Walter F."/>
            <person name="Albersmeier A."/>
            <person name="Kalinowski J."/>
            <person name="Ruckert C."/>
        </authorList>
    </citation>
    <scope>NUCLEOTIDE SEQUENCE</scope>
    <source>
        <strain evidence="3">NBRC 110071</strain>
    </source>
</reference>
<accession>A0AA37SAX1</accession>
<comment type="similarity">
    <text evidence="1">Belongs to the RelE toxin family.</text>
</comment>
<dbReference type="EMBL" id="BSNM01000016">
    <property type="protein sequence ID" value="GLQ32587.1"/>
    <property type="molecule type" value="Genomic_DNA"/>
</dbReference>
<gene>
    <name evidence="3" type="ORF">GCM10007876_30660</name>
</gene>
<dbReference type="Pfam" id="PF05016">
    <property type="entry name" value="ParE_toxin"/>
    <property type="match status" value="1"/>
</dbReference>
<comment type="caution">
    <text evidence="3">The sequence shown here is derived from an EMBL/GenBank/DDBJ whole genome shotgun (WGS) entry which is preliminary data.</text>
</comment>
<dbReference type="InterPro" id="IPR007712">
    <property type="entry name" value="RelE/ParE_toxin"/>
</dbReference>
<reference evidence="3" key="2">
    <citation type="submission" date="2023-01" db="EMBL/GenBank/DDBJ databases">
        <title>Draft genome sequence of Litoribrevibacter albus strain NBRC 110071.</title>
        <authorList>
            <person name="Sun Q."/>
            <person name="Mori K."/>
        </authorList>
    </citation>
    <scope>NUCLEOTIDE SEQUENCE</scope>
    <source>
        <strain evidence="3">NBRC 110071</strain>
    </source>
</reference>
<evidence type="ECO:0000256" key="1">
    <source>
        <dbReference type="ARBA" id="ARBA00006226"/>
    </source>
</evidence>
<dbReference type="Gene3D" id="3.30.2310.20">
    <property type="entry name" value="RelE-like"/>
    <property type="match status" value="1"/>
</dbReference>
<keyword evidence="4" id="KW-1185">Reference proteome</keyword>
<evidence type="ECO:0000313" key="4">
    <source>
        <dbReference type="Proteomes" id="UP001161389"/>
    </source>
</evidence>
<dbReference type="Proteomes" id="UP001161389">
    <property type="component" value="Unassembled WGS sequence"/>
</dbReference>
<protein>
    <submittedName>
        <fullName evidence="3">Plasmid stabilization protein ParE</fullName>
    </submittedName>
</protein>
<evidence type="ECO:0000313" key="3">
    <source>
        <dbReference type="EMBL" id="GLQ32587.1"/>
    </source>
</evidence>
<name>A0AA37SAX1_9GAMM</name>
<organism evidence="3 4">
    <name type="scientific">Litoribrevibacter albus</name>
    <dbReference type="NCBI Taxonomy" id="1473156"/>
    <lineage>
        <taxon>Bacteria</taxon>
        <taxon>Pseudomonadati</taxon>
        <taxon>Pseudomonadota</taxon>
        <taxon>Gammaproteobacteria</taxon>
        <taxon>Oceanospirillales</taxon>
        <taxon>Oceanospirillaceae</taxon>
        <taxon>Litoribrevibacter</taxon>
    </lineage>
</organism>